<organism evidence="4 5">
    <name type="scientific">Sphaerisporangium rubeum</name>
    <dbReference type="NCBI Taxonomy" id="321317"/>
    <lineage>
        <taxon>Bacteria</taxon>
        <taxon>Bacillati</taxon>
        <taxon>Actinomycetota</taxon>
        <taxon>Actinomycetes</taxon>
        <taxon>Streptosporangiales</taxon>
        <taxon>Streptosporangiaceae</taxon>
        <taxon>Sphaerisporangium</taxon>
    </lineage>
</organism>
<feature type="compositionally biased region" description="Basic and acidic residues" evidence="1">
    <location>
        <begin position="38"/>
        <end position="49"/>
    </location>
</feature>
<evidence type="ECO:0000259" key="3">
    <source>
        <dbReference type="PROSITE" id="PS51178"/>
    </source>
</evidence>
<feature type="chain" id="PRO_5038350100" description="PASTA domain-containing protein" evidence="2">
    <location>
        <begin position="19"/>
        <end position="135"/>
    </location>
</feature>
<gene>
    <name evidence="4" type="ORF">BJ992_004962</name>
</gene>
<keyword evidence="2" id="KW-0732">Signal</keyword>
<feature type="region of interest" description="Disordered" evidence="1">
    <location>
        <begin position="36"/>
        <end position="65"/>
    </location>
</feature>
<evidence type="ECO:0000256" key="1">
    <source>
        <dbReference type="SAM" id="MobiDB-lite"/>
    </source>
</evidence>
<comment type="caution">
    <text evidence="4">The sequence shown here is derived from an EMBL/GenBank/DDBJ whole genome shotgun (WGS) entry which is preliminary data.</text>
</comment>
<reference evidence="4 5" key="1">
    <citation type="submission" date="2020-08" db="EMBL/GenBank/DDBJ databases">
        <title>Sequencing the genomes of 1000 actinobacteria strains.</title>
        <authorList>
            <person name="Klenk H.-P."/>
        </authorList>
    </citation>
    <scope>NUCLEOTIDE SEQUENCE [LARGE SCALE GENOMIC DNA]</scope>
    <source>
        <strain evidence="4 5">DSM 44936</strain>
    </source>
</reference>
<keyword evidence="5" id="KW-1185">Reference proteome</keyword>
<dbReference type="SMART" id="SM00740">
    <property type="entry name" value="PASTA"/>
    <property type="match status" value="1"/>
</dbReference>
<dbReference type="Gene3D" id="3.30.10.20">
    <property type="match status" value="1"/>
</dbReference>
<evidence type="ECO:0000313" key="4">
    <source>
        <dbReference type="EMBL" id="MBB6475531.1"/>
    </source>
</evidence>
<dbReference type="EMBL" id="JACHIU010000001">
    <property type="protein sequence ID" value="MBB6475531.1"/>
    <property type="molecule type" value="Genomic_DNA"/>
</dbReference>
<protein>
    <recommendedName>
        <fullName evidence="3">PASTA domain-containing protein</fullName>
    </recommendedName>
</protein>
<dbReference type="InterPro" id="IPR005543">
    <property type="entry name" value="PASTA_dom"/>
</dbReference>
<evidence type="ECO:0000313" key="5">
    <source>
        <dbReference type="Proteomes" id="UP000555564"/>
    </source>
</evidence>
<dbReference type="Proteomes" id="UP000555564">
    <property type="component" value="Unassembled WGS sequence"/>
</dbReference>
<accession>A0A7X0II01</accession>
<feature type="signal peptide" evidence="2">
    <location>
        <begin position="1"/>
        <end position="18"/>
    </location>
</feature>
<name>A0A7X0II01_9ACTN</name>
<feature type="domain" description="PASTA" evidence="3">
    <location>
        <begin position="59"/>
        <end position="134"/>
    </location>
</feature>
<dbReference type="CDD" id="cd06577">
    <property type="entry name" value="PASTA_pknB"/>
    <property type="match status" value="1"/>
</dbReference>
<dbReference type="AlphaFoldDB" id="A0A7X0II01"/>
<dbReference type="Pfam" id="PF03793">
    <property type="entry name" value="PASTA"/>
    <property type="match status" value="1"/>
</dbReference>
<dbReference type="RefSeq" id="WP_184984924.1">
    <property type="nucleotide sequence ID" value="NZ_BAAALO010000081.1"/>
</dbReference>
<evidence type="ECO:0000256" key="2">
    <source>
        <dbReference type="SAM" id="SignalP"/>
    </source>
</evidence>
<proteinExistence type="predicted"/>
<sequence length="135" mass="14445">MIAVLALGAGCLGGIALGAAGSAPSATAPLVAATATKSRAEVKQPRPDDTQLPDPAEPKPRYVKLPDFTGQNAAVAKEWFADRGWDEWDDIKLGSQDRYDTFVVLPENWTVTKQSHRPGTRVKVGTTIVLTCTKQ</sequence>
<dbReference type="PROSITE" id="PS51178">
    <property type="entry name" value="PASTA"/>
    <property type="match status" value="1"/>
</dbReference>